<organism evidence="3 4">
    <name type="scientific">Ramlibacter aurantiacus</name>
    <dbReference type="NCBI Taxonomy" id="2801330"/>
    <lineage>
        <taxon>Bacteria</taxon>
        <taxon>Pseudomonadati</taxon>
        <taxon>Pseudomonadota</taxon>
        <taxon>Betaproteobacteria</taxon>
        <taxon>Burkholderiales</taxon>
        <taxon>Comamonadaceae</taxon>
        <taxon>Ramlibacter</taxon>
    </lineage>
</organism>
<keyword evidence="2" id="KW-0812">Transmembrane</keyword>
<feature type="transmembrane region" description="Helical" evidence="2">
    <location>
        <begin position="82"/>
        <end position="103"/>
    </location>
</feature>
<comment type="caution">
    <text evidence="3">The sequence shown here is derived from an EMBL/GenBank/DDBJ whole genome shotgun (WGS) entry which is preliminary data.</text>
</comment>
<protein>
    <submittedName>
        <fullName evidence="3">Uncharacterized protein</fullName>
    </submittedName>
</protein>
<keyword evidence="2" id="KW-0472">Membrane</keyword>
<evidence type="ECO:0000313" key="3">
    <source>
        <dbReference type="EMBL" id="MBL0421317.1"/>
    </source>
</evidence>
<feature type="transmembrane region" description="Helical" evidence="2">
    <location>
        <begin position="143"/>
        <end position="162"/>
    </location>
</feature>
<feature type="transmembrane region" description="Helical" evidence="2">
    <location>
        <begin position="182"/>
        <end position="203"/>
    </location>
</feature>
<feature type="region of interest" description="Disordered" evidence="1">
    <location>
        <begin position="27"/>
        <end position="47"/>
    </location>
</feature>
<dbReference type="AlphaFoldDB" id="A0A936ZI36"/>
<reference evidence="3" key="1">
    <citation type="submission" date="2021-01" db="EMBL/GenBank/DDBJ databases">
        <title>Ramlibacter sp. strain AW1 16S ribosomal RNA gene Genome sequencing and assembly.</title>
        <authorList>
            <person name="Kang M."/>
        </authorList>
    </citation>
    <scope>NUCLEOTIDE SEQUENCE</scope>
    <source>
        <strain evidence="3">AW1</strain>
    </source>
</reference>
<evidence type="ECO:0000256" key="1">
    <source>
        <dbReference type="SAM" id="MobiDB-lite"/>
    </source>
</evidence>
<sequence>MTHRATTGVRRPSASFTSELFVQSGNALDSPVSSRRPSVQEPPRPLSPAAAALQSTLGAVERTGPLAPPNWRLSPWPETLRALPPAAALTKFALVAAGADWAAGCSRTMPAMAVAAGFSGAASLISLARVVCGHTEQQRARQMGIGFIADGISLAALLIVIGRTQMDIACGAEDPSEIAVSSAAMLGAALTLAQGLCCCLFQLKAPLRQEASIEVVEDVPAVARPADGPPPGPAAGWI</sequence>
<gene>
    <name evidence="3" type="ORF">JI739_13235</name>
</gene>
<name>A0A936ZI36_9BURK</name>
<keyword evidence="2" id="KW-1133">Transmembrane helix</keyword>
<feature type="compositionally biased region" description="Polar residues" evidence="1">
    <location>
        <begin position="27"/>
        <end position="37"/>
    </location>
</feature>
<dbReference type="RefSeq" id="WP_201684386.1">
    <property type="nucleotide sequence ID" value="NZ_JAEQNA010000004.1"/>
</dbReference>
<feature type="transmembrane region" description="Helical" evidence="2">
    <location>
        <begin position="109"/>
        <end position="131"/>
    </location>
</feature>
<dbReference type="EMBL" id="JAEQNA010000004">
    <property type="protein sequence ID" value="MBL0421317.1"/>
    <property type="molecule type" value="Genomic_DNA"/>
</dbReference>
<dbReference type="Proteomes" id="UP000613011">
    <property type="component" value="Unassembled WGS sequence"/>
</dbReference>
<evidence type="ECO:0000313" key="4">
    <source>
        <dbReference type="Proteomes" id="UP000613011"/>
    </source>
</evidence>
<evidence type="ECO:0000256" key="2">
    <source>
        <dbReference type="SAM" id="Phobius"/>
    </source>
</evidence>
<proteinExistence type="predicted"/>
<keyword evidence="4" id="KW-1185">Reference proteome</keyword>
<accession>A0A936ZI36</accession>